<sequence>MAKKVDEVDRYEAERYKVKCTKCGHIQFDKVTGHVCVKCNSPSVKVE</sequence>
<dbReference type="EMBL" id="MT145076">
    <property type="protein sequence ID" value="QJI03303.1"/>
    <property type="molecule type" value="Genomic_DNA"/>
</dbReference>
<name>A0A6M3L9K5_9ZZZZ</name>
<evidence type="ECO:0000313" key="2">
    <source>
        <dbReference type="EMBL" id="QJA90054.1"/>
    </source>
</evidence>
<accession>A0A6M3L9K5</accession>
<dbReference type="AlphaFoldDB" id="A0A6M3L9K5"/>
<protein>
    <submittedName>
        <fullName evidence="2">Uncharacterized protein</fullName>
    </submittedName>
</protein>
<gene>
    <name evidence="1" type="ORF">MM415A05889_0006</name>
    <name evidence="2" type="ORF">MM415B02453_0005</name>
    <name evidence="3" type="ORF">TM448B04426_0006</name>
</gene>
<reference evidence="2" key="1">
    <citation type="submission" date="2020-03" db="EMBL/GenBank/DDBJ databases">
        <title>The deep terrestrial virosphere.</title>
        <authorList>
            <person name="Holmfeldt K."/>
            <person name="Nilsson E."/>
            <person name="Simone D."/>
            <person name="Lopez-Fernandez M."/>
            <person name="Wu X."/>
            <person name="de Brujin I."/>
            <person name="Lundin D."/>
            <person name="Andersson A."/>
            <person name="Bertilsson S."/>
            <person name="Dopson M."/>
        </authorList>
    </citation>
    <scope>NUCLEOTIDE SEQUENCE</scope>
    <source>
        <strain evidence="1">MM415A05889</strain>
        <strain evidence="2">MM415B02453</strain>
        <strain evidence="3">TM448B04426</strain>
    </source>
</reference>
<proteinExistence type="predicted"/>
<organism evidence="2">
    <name type="scientific">viral metagenome</name>
    <dbReference type="NCBI Taxonomy" id="1070528"/>
    <lineage>
        <taxon>unclassified sequences</taxon>
        <taxon>metagenomes</taxon>
        <taxon>organismal metagenomes</taxon>
    </lineage>
</organism>
<dbReference type="EMBL" id="MT142888">
    <property type="protein sequence ID" value="QJA90054.1"/>
    <property type="molecule type" value="Genomic_DNA"/>
</dbReference>
<evidence type="ECO:0000313" key="3">
    <source>
        <dbReference type="EMBL" id="QJI03303.1"/>
    </source>
</evidence>
<evidence type="ECO:0000313" key="1">
    <source>
        <dbReference type="EMBL" id="QJA68703.1"/>
    </source>
</evidence>
<dbReference type="EMBL" id="MT141641">
    <property type="protein sequence ID" value="QJA68703.1"/>
    <property type="molecule type" value="Genomic_DNA"/>
</dbReference>